<evidence type="ECO:0000256" key="1">
    <source>
        <dbReference type="ARBA" id="ARBA00004141"/>
    </source>
</evidence>
<dbReference type="GO" id="GO:0005886">
    <property type="term" value="C:plasma membrane"/>
    <property type="evidence" value="ECO:0007669"/>
    <property type="project" value="UniProtKB-SubCell"/>
</dbReference>
<dbReference type="PANTHER" id="PTHR11432">
    <property type="entry name" value="NADH DEHYDROGENASE SUBUNIT 1"/>
    <property type="match status" value="1"/>
</dbReference>
<dbReference type="EMBL" id="CAKMRJ010002223">
    <property type="protein sequence ID" value="CAH1428027.1"/>
    <property type="molecule type" value="Genomic_DNA"/>
</dbReference>
<evidence type="ECO:0000256" key="4">
    <source>
        <dbReference type="ARBA" id="ARBA00022989"/>
    </source>
</evidence>
<comment type="caution">
    <text evidence="7">The sequence shown here is derived from an EMBL/GenBank/DDBJ whole genome shotgun (WGS) entry which is preliminary data.</text>
</comment>
<keyword evidence="8" id="KW-1185">Reference proteome</keyword>
<evidence type="ECO:0000256" key="3">
    <source>
        <dbReference type="ARBA" id="ARBA00022692"/>
    </source>
</evidence>
<dbReference type="Proteomes" id="UP001157418">
    <property type="component" value="Unassembled WGS sequence"/>
</dbReference>
<protein>
    <submittedName>
        <fullName evidence="7">Uncharacterized protein</fullName>
    </submittedName>
</protein>
<evidence type="ECO:0000313" key="8">
    <source>
        <dbReference type="Proteomes" id="UP001157418"/>
    </source>
</evidence>
<keyword evidence="6" id="KW-0520">NAD</keyword>
<accession>A0AAU9MQC9</accession>
<dbReference type="GO" id="GO:0003954">
    <property type="term" value="F:NADH dehydrogenase activity"/>
    <property type="evidence" value="ECO:0007669"/>
    <property type="project" value="TreeGrafter"/>
</dbReference>
<evidence type="ECO:0000256" key="5">
    <source>
        <dbReference type="ARBA" id="ARBA00023136"/>
    </source>
</evidence>
<evidence type="ECO:0000256" key="2">
    <source>
        <dbReference type="ARBA" id="ARBA00010535"/>
    </source>
</evidence>
<dbReference type="InterPro" id="IPR018086">
    <property type="entry name" value="NADH_UbQ_OxRdtase_su1_CS"/>
</dbReference>
<dbReference type="GO" id="GO:0009060">
    <property type="term" value="P:aerobic respiration"/>
    <property type="evidence" value="ECO:0007669"/>
    <property type="project" value="TreeGrafter"/>
</dbReference>
<name>A0AAU9MQC9_9ASTR</name>
<dbReference type="Pfam" id="PF00146">
    <property type="entry name" value="NADHdh"/>
    <property type="match status" value="1"/>
</dbReference>
<keyword evidence="3 6" id="KW-0812">Transmembrane</keyword>
<keyword evidence="4" id="KW-1133">Transmembrane helix</keyword>
<dbReference type="InterPro" id="IPR001694">
    <property type="entry name" value="NADH_UbQ_OxRdtase_su1/FPO"/>
</dbReference>
<organism evidence="7 8">
    <name type="scientific">Lactuca virosa</name>
    <dbReference type="NCBI Taxonomy" id="75947"/>
    <lineage>
        <taxon>Eukaryota</taxon>
        <taxon>Viridiplantae</taxon>
        <taxon>Streptophyta</taxon>
        <taxon>Embryophyta</taxon>
        <taxon>Tracheophyta</taxon>
        <taxon>Spermatophyta</taxon>
        <taxon>Magnoliopsida</taxon>
        <taxon>eudicotyledons</taxon>
        <taxon>Gunneridae</taxon>
        <taxon>Pentapetalae</taxon>
        <taxon>asterids</taxon>
        <taxon>campanulids</taxon>
        <taxon>Asterales</taxon>
        <taxon>Asteraceae</taxon>
        <taxon>Cichorioideae</taxon>
        <taxon>Cichorieae</taxon>
        <taxon>Lactucinae</taxon>
        <taxon>Lactuca</taxon>
    </lineage>
</organism>
<reference evidence="7 8" key="1">
    <citation type="submission" date="2022-01" db="EMBL/GenBank/DDBJ databases">
        <authorList>
            <person name="Xiong W."/>
            <person name="Schranz E."/>
        </authorList>
    </citation>
    <scope>NUCLEOTIDE SEQUENCE [LARGE SCALE GENOMIC DNA]</scope>
</reference>
<evidence type="ECO:0000313" key="7">
    <source>
        <dbReference type="EMBL" id="CAH1428027.1"/>
    </source>
</evidence>
<dbReference type="AlphaFoldDB" id="A0AAU9MQC9"/>
<comment type="similarity">
    <text evidence="2 6">Belongs to the complex I subunit 1 family.</text>
</comment>
<comment type="subcellular location">
    <subcellularLocation>
        <location evidence="6">Cell membrane</location>
        <topology evidence="6">Multi-pass membrane protein</topology>
    </subcellularLocation>
    <subcellularLocation>
        <location evidence="1">Membrane</location>
        <topology evidence="1">Multi-pass membrane protein</topology>
    </subcellularLocation>
</comment>
<gene>
    <name evidence="7" type="ORF">LVIROSA_LOCUS14987</name>
</gene>
<proteinExistence type="inferred from homology"/>
<dbReference type="PANTHER" id="PTHR11432:SF3">
    <property type="entry name" value="NADH-UBIQUINONE OXIDOREDUCTASE CHAIN 1"/>
    <property type="match status" value="1"/>
</dbReference>
<sequence length="95" mass="9887">MAHSASYLERGAEILSMGSCVAAETNRAPFDLPEAEAESVAGYNVEYARDAILNSSLLAEANVTGSRGLILTETRGGSLPTFQSAILGKPKNVSA</sequence>
<dbReference type="PROSITE" id="PS00668">
    <property type="entry name" value="COMPLEX1_ND1_2"/>
    <property type="match status" value="1"/>
</dbReference>
<keyword evidence="5" id="KW-0472">Membrane</keyword>
<evidence type="ECO:0000256" key="6">
    <source>
        <dbReference type="RuleBase" id="RU000471"/>
    </source>
</evidence>